<reference evidence="27" key="1">
    <citation type="submission" date="2020-10" db="EMBL/GenBank/DDBJ databases">
        <title>Feather gene expression reveals the developmental basis of iridescence in African starlings.</title>
        <authorList>
            <person name="Rubenstein D.R."/>
        </authorList>
    </citation>
    <scope>NUCLEOTIDE SEQUENCE</scope>
    <source>
        <strain evidence="27">SS15</strain>
        <tissue evidence="27">Liver</tissue>
    </source>
</reference>
<evidence type="ECO:0000259" key="24">
    <source>
        <dbReference type="PROSITE" id="PS50105"/>
    </source>
</evidence>
<dbReference type="InterPro" id="IPR013761">
    <property type="entry name" value="SAM/pointed_sf"/>
</dbReference>
<evidence type="ECO:0000259" key="26">
    <source>
        <dbReference type="PROSITE" id="PS51550"/>
    </source>
</evidence>
<dbReference type="GO" id="GO:0005524">
    <property type="term" value="F:ATP binding"/>
    <property type="evidence" value="ECO:0007669"/>
    <property type="project" value="UniProtKB-UniRule"/>
</dbReference>
<dbReference type="Gene3D" id="1.10.150.50">
    <property type="entry name" value="Transcription Factor, Ets-1"/>
    <property type="match status" value="1"/>
</dbReference>
<keyword evidence="3" id="KW-0597">Phosphoprotein</keyword>
<evidence type="ECO:0000256" key="21">
    <source>
        <dbReference type="PROSITE-ProRule" id="PRU10141"/>
    </source>
</evidence>
<dbReference type="SMART" id="SM00060">
    <property type="entry name" value="FN3"/>
    <property type="match status" value="2"/>
</dbReference>
<dbReference type="InterPro" id="IPR008979">
    <property type="entry name" value="Galactose-bd-like_sf"/>
</dbReference>
<evidence type="ECO:0000313" key="27">
    <source>
        <dbReference type="EMBL" id="KAG0122872.1"/>
    </source>
</evidence>
<dbReference type="PRINTS" id="PR00109">
    <property type="entry name" value="TYRKINASE"/>
</dbReference>
<dbReference type="PROSITE" id="PS51550">
    <property type="entry name" value="EPH_LBD"/>
    <property type="match status" value="1"/>
</dbReference>
<keyword evidence="4" id="KW-0808">Transferase</keyword>
<dbReference type="Pfam" id="PF00536">
    <property type="entry name" value="SAM_1"/>
    <property type="match status" value="1"/>
</dbReference>
<keyword evidence="8 21" id="KW-0547">Nucleotide-binding</keyword>
<dbReference type="SUPFAM" id="SSF47769">
    <property type="entry name" value="SAM/Pointed domain"/>
    <property type="match status" value="1"/>
</dbReference>
<evidence type="ECO:0000256" key="8">
    <source>
        <dbReference type="ARBA" id="ARBA00022741"/>
    </source>
</evidence>
<evidence type="ECO:0000259" key="25">
    <source>
        <dbReference type="PROSITE" id="PS50853"/>
    </source>
</evidence>
<dbReference type="EMBL" id="JADDUC010000032">
    <property type="protein sequence ID" value="KAG0122872.1"/>
    <property type="molecule type" value="Genomic_DNA"/>
</dbReference>
<dbReference type="Gene3D" id="2.10.50.10">
    <property type="entry name" value="Tumor Necrosis Factor Receptor, subunit A, domain 2"/>
    <property type="match status" value="1"/>
</dbReference>
<dbReference type="CDD" id="cd09547">
    <property type="entry name" value="SAM_EPH-A6"/>
    <property type="match status" value="1"/>
</dbReference>
<feature type="binding site" evidence="21">
    <location>
        <position position="1052"/>
    </location>
    <ligand>
        <name>ATP</name>
        <dbReference type="ChEBI" id="CHEBI:30616"/>
    </ligand>
</feature>
<evidence type="ECO:0000256" key="6">
    <source>
        <dbReference type="ARBA" id="ARBA00022729"/>
    </source>
</evidence>
<keyword evidence="15" id="KW-0325">Glycoprotein</keyword>
<dbReference type="InterPro" id="IPR008266">
    <property type="entry name" value="Tyr_kinase_AS"/>
</dbReference>
<feature type="domain" description="SAM" evidence="24">
    <location>
        <begin position="1353"/>
        <end position="1413"/>
    </location>
</feature>
<dbReference type="FunFam" id="2.60.40.1770:FF:000001">
    <property type="entry name" value="Ephrin type-A receptor 5"/>
    <property type="match status" value="1"/>
</dbReference>
<keyword evidence="12" id="KW-0472">Membrane</keyword>
<feature type="domain" description="Fibronectin type-III" evidence="25">
    <location>
        <begin position="819"/>
        <end position="914"/>
    </location>
</feature>
<evidence type="ECO:0000256" key="3">
    <source>
        <dbReference type="ARBA" id="ARBA00022553"/>
    </source>
</evidence>
<dbReference type="InterPro" id="IPR050449">
    <property type="entry name" value="Ephrin_rcpt_TKs"/>
</dbReference>
<dbReference type="InterPro" id="IPR042746">
    <property type="entry name" value="EPH-A6_SAM"/>
</dbReference>
<dbReference type="SUPFAM" id="SSF56112">
    <property type="entry name" value="Protein kinase-like (PK-like)"/>
    <property type="match status" value="1"/>
</dbReference>
<evidence type="ECO:0000256" key="10">
    <source>
        <dbReference type="ARBA" id="ARBA00022840"/>
    </source>
</evidence>
<keyword evidence="7" id="KW-0677">Repeat</keyword>
<evidence type="ECO:0000313" key="29">
    <source>
        <dbReference type="Proteomes" id="UP000618051"/>
    </source>
</evidence>
<evidence type="ECO:0000256" key="15">
    <source>
        <dbReference type="ARBA" id="ARBA00023180"/>
    </source>
</evidence>
<feature type="domain" description="Protein kinase" evidence="23">
    <location>
        <begin position="1020"/>
        <end position="1332"/>
    </location>
</feature>
<proteinExistence type="predicted"/>
<dbReference type="SUPFAM" id="SSF49785">
    <property type="entry name" value="Galactose-binding domain-like"/>
    <property type="match status" value="1"/>
</dbReference>
<keyword evidence="11" id="KW-1133">Transmembrane helix</keyword>
<evidence type="ECO:0000259" key="23">
    <source>
        <dbReference type="PROSITE" id="PS50011"/>
    </source>
</evidence>
<dbReference type="Gene3D" id="3.30.200.20">
    <property type="entry name" value="Phosphorylase Kinase, domain 1"/>
    <property type="match status" value="1"/>
</dbReference>
<evidence type="ECO:0000256" key="2">
    <source>
        <dbReference type="ARBA" id="ARBA00011902"/>
    </source>
</evidence>
<dbReference type="GO" id="GO:0005886">
    <property type="term" value="C:plasma membrane"/>
    <property type="evidence" value="ECO:0007669"/>
    <property type="project" value="TreeGrafter"/>
</dbReference>
<evidence type="ECO:0000256" key="4">
    <source>
        <dbReference type="ARBA" id="ARBA00022679"/>
    </source>
</evidence>
<dbReference type="SUPFAM" id="SSF49265">
    <property type="entry name" value="Fibronectin type III"/>
    <property type="match status" value="1"/>
</dbReference>
<evidence type="ECO:0000256" key="1">
    <source>
        <dbReference type="ARBA" id="ARBA00004479"/>
    </source>
</evidence>
<dbReference type="PROSITE" id="PS00790">
    <property type="entry name" value="RECEPTOR_TYR_KIN_V_1"/>
    <property type="match status" value="1"/>
</dbReference>
<comment type="subcellular location">
    <subcellularLocation>
        <location evidence="1">Membrane</location>
        <topology evidence="1">Single-pass type I membrane protein</topology>
    </subcellularLocation>
</comment>
<dbReference type="Pfam" id="PF25599">
    <property type="entry name" value="Ephrin_CRD"/>
    <property type="match status" value="1"/>
</dbReference>
<dbReference type="FunFam" id="2.60.40.10:FF:001483">
    <property type="entry name" value="Ephrin type-A receptor 6"/>
    <property type="match status" value="1"/>
</dbReference>
<gene>
    <name evidence="28" type="ORF">IHE44_0005979</name>
    <name evidence="27" type="ORF">IHE44_008183</name>
</gene>
<dbReference type="PROSITE" id="PS00791">
    <property type="entry name" value="RECEPTOR_TYR_KIN_V_2"/>
    <property type="match status" value="1"/>
</dbReference>
<evidence type="ECO:0000256" key="12">
    <source>
        <dbReference type="ARBA" id="ARBA00023136"/>
    </source>
</evidence>
<dbReference type="PANTHER" id="PTHR46877:SF10">
    <property type="entry name" value="EPHRIN TYPE-A RECEPTOR 6"/>
    <property type="match status" value="1"/>
</dbReference>
<evidence type="ECO:0000256" key="14">
    <source>
        <dbReference type="ARBA" id="ARBA00023170"/>
    </source>
</evidence>
<dbReference type="InterPro" id="IPR011009">
    <property type="entry name" value="Kinase-like_dom_sf"/>
</dbReference>
<dbReference type="FunFam" id="2.10.50.10:FF:000001">
    <property type="entry name" value="Ephrin type-A receptor 5"/>
    <property type="match status" value="1"/>
</dbReference>
<dbReference type="GO" id="GO:0030425">
    <property type="term" value="C:dendrite"/>
    <property type="evidence" value="ECO:0007669"/>
    <property type="project" value="TreeGrafter"/>
</dbReference>
<evidence type="ECO:0000256" key="13">
    <source>
        <dbReference type="ARBA" id="ARBA00023137"/>
    </source>
</evidence>
<evidence type="ECO:0000256" key="11">
    <source>
        <dbReference type="ARBA" id="ARBA00022989"/>
    </source>
</evidence>
<evidence type="ECO:0000256" key="7">
    <source>
        <dbReference type="ARBA" id="ARBA00022737"/>
    </source>
</evidence>
<dbReference type="Gene3D" id="2.60.120.260">
    <property type="entry name" value="Galactose-binding domain-like"/>
    <property type="match status" value="1"/>
</dbReference>
<dbReference type="InterPro" id="IPR001426">
    <property type="entry name" value="Tyr_kinase_rcpt_V_CS"/>
</dbReference>
<dbReference type="SMART" id="SM00219">
    <property type="entry name" value="TyrKc"/>
    <property type="match status" value="1"/>
</dbReference>
<sequence>MVVLLDTTTALGELGWKTFPLNGKKVCIHGSSSPFILDGGFTKKFFQKSLAFYNRNSDVSEMKHYYLNTIAGAVLKSFQCLRNADIHYIFSTPEKCLGIANALPYQWDAITEMDEHNRPIHTYQVCNVMEPNQNNWLQTNWVSRDAAQKIYVEMKFTLRDCNSIPWVLGTCKETFNLYYMESDEPHGVKFKPNQYTKIDTIAADESFTQMDLGDRILKLNTEVREVGPINKKGFYLAFQDIGACIALVSVRVYYKKCPFTVRNLAMFPDTIPRVDSSSLVEVRGSCVKSAEERDTPKLYCGADGDWLVPLGRCICTVGYEELDGSCHVLTVAAEQFNLNIKDKGTMKSSVNVQMKEAFLYYEEQKNLPPVNEFQNKVKTHRKDMLVDETEIRYWILIHRLLHFDVHDKEIYKATKFSALGMEIVLKRKQVIFSPKRNRQSFVQSSLEIICRFFVENAPRANRDQLRPGFYKAFAGNVKCSKCPPHSLTHTEATSVCQCEKGYFRAEKDPPTMACTRPPSAPRNVVFNINETALMLEWSPPSDTGGRKDLTYSVICKKCGSDASQCEICGGGIRFIPRHTGLINSSVTVLDFVAHVNYTFEIEATNGVSELSFSPKQFTAITVTTDQDDRSWCLSCSEILLMSHLASQIISAGQQLLVPESGGVSGRDQGRGNACCLGAGRAVGSSAEHVKEAASSRAANQLLPGQAPPQRMTHSRESESWHHKKLSRLTNPSQVPISIQQVVWLLQVSHRPNCVIDQEARVTCHTSERREELATRKLQRLPSGFGFHFDTGLESEDAWLPGEPKEIACQKNENSSDPNAPTLIGMVRKDWASQNSIALSWQEPDFPHGAILDYEIKYYEKEHEQLSYSSTRSKAPSVIITGLKPATKYIFHIRVRTAAGYSGYSQKFEFETGDETSDMAAEQGQILVIATAAVGGFTLLVILTLFFLITGSILFKTSLVFLERCQWYIKAKMKSEEKRRAHLQNGHLHFPGLKTYIDPDTYEDPSLAVHEFAKEIDPSRIRIEKVIGAGEFGEVCSGRLKTPGKREIPVAIKTLKGGYMDRQRRDFLREASIMGQFDHPNIIRLEGVVTKRSFPTIGVKSLSRFLRAGFLNSILASHPVAGGGSLPPSISSGRPVMIVVEYMENGSLDSFLRKHDGHFTVIQLVGMLRGIASGMKYLSDMGYVHRDLAARNILVNSNLMCKVSDFGLSRVLEDDPEAAYTTSGGKIPIRWTAPEAIAYRKFSSASDAWSYGIVMWEVMSYGERPYWEMSNQDVILSIEEGYRLPAPMGCPASLHQLMLHCWQKERNHRPKFSDIVNFLDKLIRNPSTLHTLVEDVLVMPDSPGEVPEYPLFVSVSDWLDSIKMGQYKNNFMAAGFTTLDMVSRMTIDDIRRIGVSLIGHQRRIVSSLQTLRLHMMHIQEKGFHGIISSSSSRAQRASHGRGQWYSPAAAGSYRLQDAVTLHKGRKGDAGQQCDSYRIQRWIISNKQSLFIQNQLRFTMRNSWDCGAGNEQPLFSSTERKNIFNLAQRKLPAHPSAATSPNPFLLILFPSLITVEIISSPHNALSDKKKKKQNYFLIFQDPAQDKRTEAGCSELYNLPSQSICVQ</sequence>
<dbReference type="SMART" id="SM00454">
    <property type="entry name" value="SAM"/>
    <property type="match status" value="1"/>
</dbReference>
<keyword evidence="13" id="KW-0829">Tyrosine-protein kinase</keyword>
<dbReference type="PROSITE" id="PS00109">
    <property type="entry name" value="PROTEIN_KINASE_TYR"/>
    <property type="match status" value="1"/>
</dbReference>
<keyword evidence="5" id="KW-0812">Transmembrane</keyword>
<evidence type="ECO:0000256" key="9">
    <source>
        <dbReference type="ARBA" id="ARBA00022777"/>
    </source>
</evidence>
<dbReference type="FunFam" id="2.60.40.10:FF:000190">
    <property type="entry name" value="Ephrin type-A receptor 7"/>
    <property type="match status" value="1"/>
</dbReference>
<dbReference type="InterPro" id="IPR013783">
    <property type="entry name" value="Ig-like_fold"/>
</dbReference>
<comment type="catalytic activity">
    <reaction evidence="16">
        <text>L-tyrosyl-[protein] + ATP = O-phospho-L-tyrosyl-[protein] + ADP + H(+)</text>
        <dbReference type="Rhea" id="RHEA:10596"/>
        <dbReference type="Rhea" id="RHEA-COMP:10136"/>
        <dbReference type="Rhea" id="RHEA-COMP:20101"/>
        <dbReference type="ChEBI" id="CHEBI:15378"/>
        <dbReference type="ChEBI" id="CHEBI:30616"/>
        <dbReference type="ChEBI" id="CHEBI:46858"/>
        <dbReference type="ChEBI" id="CHEBI:61978"/>
        <dbReference type="ChEBI" id="CHEBI:456216"/>
        <dbReference type="EC" id="2.7.10.1"/>
    </reaction>
</comment>
<dbReference type="PROSITE" id="PS50011">
    <property type="entry name" value="PROTEIN_KINASE_DOM"/>
    <property type="match status" value="1"/>
</dbReference>
<evidence type="ECO:0000256" key="17">
    <source>
        <dbReference type="ARBA" id="ARBA00058136"/>
    </source>
</evidence>
<comment type="function">
    <text evidence="17">Receptor tyrosine kinase which binds promiscuously GPI-anchored ephrin-A family ligands residing on adjacent cells, leading to contact-dependent bidirectional signaling into neighboring cells. The signaling pathway downstream of the receptor is referred to as forward signaling while the signaling pathway downstream of the ephrin ligand is referred to as reverse signaling.</text>
</comment>
<dbReference type="SMART" id="SM00615">
    <property type="entry name" value="EPH_lbd"/>
    <property type="match status" value="1"/>
</dbReference>
<dbReference type="SUPFAM" id="SSF57184">
    <property type="entry name" value="Growth factor receptor domain"/>
    <property type="match status" value="1"/>
</dbReference>
<feature type="domain" description="Eph LBD" evidence="26">
    <location>
        <begin position="1"/>
        <end position="262"/>
    </location>
</feature>
<keyword evidence="6" id="KW-0732">Signal</keyword>
<name>A0A835NX70_9PASS</name>
<evidence type="ECO:0000256" key="16">
    <source>
        <dbReference type="ARBA" id="ARBA00051243"/>
    </source>
</evidence>
<feature type="domain" description="Fibronectin type-III" evidence="25">
    <location>
        <begin position="517"/>
        <end position="627"/>
    </location>
</feature>
<dbReference type="GO" id="GO:0005005">
    <property type="term" value="F:transmembrane-ephrin receptor activity"/>
    <property type="evidence" value="ECO:0007669"/>
    <property type="project" value="TreeGrafter"/>
</dbReference>
<dbReference type="Proteomes" id="UP000618051">
    <property type="component" value="Unassembled WGS sequence"/>
</dbReference>
<dbReference type="CDD" id="cd00063">
    <property type="entry name" value="FN3"/>
    <property type="match status" value="2"/>
</dbReference>
<dbReference type="Gene3D" id="2.60.40.10">
    <property type="entry name" value="Immunoglobulins"/>
    <property type="match status" value="2"/>
</dbReference>
<feature type="region of interest" description="Disordered" evidence="22">
    <location>
        <begin position="687"/>
        <end position="720"/>
    </location>
</feature>
<dbReference type="FunFam" id="1.10.510.10:FF:000083">
    <property type="entry name" value="Ephrin type-A receptor 3"/>
    <property type="match status" value="1"/>
</dbReference>
<dbReference type="InterPro" id="IPR009030">
    <property type="entry name" value="Growth_fac_rcpt_cys_sf"/>
</dbReference>
<dbReference type="Pfam" id="PF07714">
    <property type="entry name" value="PK_Tyr_Ser-Thr"/>
    <property type="match status" value="2"/>
</dbReference>
<dbReference type="InterPro" id="IPR001090">
    <property type="entry name" value="Ephrin_rcpt_lig-bd_dom"/>
</dbReference>
<dbReference type="CDD" id="cd05066">
    <property type="entry name" value="PTKc_EphR_A"/>
    <property type="match status" value="1"/>
</dbReference>
<dbReference type="PROSITE" id="PS50853">
    <property type="entry name" value="FN3"/>
    <property type="match status" value="2"/>
</dbReference>
<dbReference type="InterPro" id="IPR017441">
    <property type="entry name" value="Protein_kinase_ATP_BS"/>
</dbReference>
<dbReference type="PROSITE" id="PS50105">
    <property type="entry name" value="SAM_DOMAIN"/>
    <property type="match status" value="1"/>
</dbReference>
<dbReference type="PROSITE" id="PS00107">
    <property type="entry name" value="PROTEIN_KINASE_ATP"/>
    <property type="match status" value="1"/>
</dbReference>
<keyword evidence="14" id="KW-0675">Receptor</keyword>
<evidence type="ECO:0000256" key="22">
    <source>
        <dbReference type="SAM" id="MobiDB-lite"/>
    </source>
</evidence>
<dbReference type="GO" id="GO:0007411">
    <property type="term" value="P:axon guidance"/>
    <property type="evidence" value="ECO:0007669"/>
    <property type="project" value="TreeGrafter"/>
</dbReference>
<dbReference type="InterPro" id="IPR003961">
    <property type="entry name" value="FN3_dom"/>
</dbReference>
<dbReference type="InterPro" id="IPR001245">
    <property type="entry name" value="Ser-Thr/Tyr_kinase_cat_dom"/>
</dbReference>
<dbReference type="PANTHER" id="PTHR46877">
    <property type="entry name" value="EPH RECEPTOR A5"/>
    <property type="match status" value="1"/>
</dbReference>
<comment type="subunit">
    <text evidence="18">Heterotetramer upon binding of the ligand. The heterotetramer is composed of an ephrin dimer and a receptor dimer. Oligomerization is probably required to induce biological responses. Interacts (via SAM domain) with ANKS1A (via SAM domain).</text>
</comment>
<keyword evidence="9" id="KW-0418">Kinase</keyword>
<reference evidence="28 29" key="2">
    <citation type="journal article" date="2021" name="J. Hered.">
        <title>Feather Gene Expression Elucidates the Developmental Basis of Plumage Iridescence in African Starlings.</title>
        <authorList>
            <person name="Rubenstein D.R."/>
            <person name="Corvelo A."/>
            <person name="MacManes M.D."/>
            <person name="Maia R."/>
            <person name="Narzisi G."/>
            <person name="Rousaki A."/>
            <person name="Vandenabeele P."/>
            <person name="Shawkey M.D."/>
            <person name="Solomon J."/>
        </authorList>
    </citation>
    <scope>NUCLEOTIDE SEQUENCE [LARGE SCALE GENOMIC DNA]</scope>
    <source>
        <strain evidence="28">SS15</strain>
    </source>
</reference>
<dbReference type="Pfam" id="PF00041">
    <property type="entry name" value="fn3"/>
    <property type="match status" value="2"/>
</dbReference>
<dbReference type="Gene3D" id="2.60.40.1770">
    <property type="entry name" value="ephrin a2 ectodomain"/>
    <property type="match status" value="1"/>
</dbReference>
<dbReference type="InterPro" id="IPR036116">
    <property type="entry name" value="FN3_sf"/>
</dbReference>
<dbReference type="InterPro" id="IPR000719">
    <property type="entry name" value="Prot_kinase_dom"/>
</dbReference>
<comment type="caution">
    <text evidence="27">The sequence shown here is derived from an EMBL/GenBank/DDBJ whole genome shotgun (WGS) entry which is preliminary data.</text>
</comment>
<dbReference type="FunFam" id="3.30.200.20:FF:000001">
    <property type="entry name" value="Ephrin type-A receptor 5"/>
    <property type="match status" value="1"/>
</dbReference>
<reference evidence="28" key="3">
    <citation type="submission" date="2022-01" db="EMBL/GenBank/DDBJ databases">
        <authorList>
            <person name="Rubenstein D.R."/>
        </authorList>
    </citation>
    <scope>NUCLEOTIDE SEQUENCE</scope>
    <source>
        <strain evidence="28">SS15</strain>
        <tissue evidence="28">Liver</tissue>
    </source>
</reference>
<evidence type="ECO:0000256" key="20">
    <source>
        <dbReference type="ARBA" id="ARBA00077207"/>
    </source>
</evidence>
<dbReference type="EMBL" id="JADDUC020000002">
    <property type="protein sequence ID" value="KAI1242435.1"/>
    <property type="molecule type" value="Genomic_DNA"/>
</dbReference>
<dbReference type="Pfam" id="PF01404">
    <property type="entry name" value="Ephrin_lbd"/>
    <property type="match status" value="1"/>
</dbReference>
<organism evidence="27">
    <name type="scientific">Lamprotornis superbus</name>
    <dbReference type="NCBI Taxonomy" id="245042"/>
    <lineage>
        <taxon>Eukaryota</taxon>
        <taxon>Metazoa</taxon>
        <taxon>Chordata</taxon>
        <taxon>Craniata</taxon>
        <taxon>Vertebrata</taxon>
        <taxon>Euteleostomi</taxon>
        <taxon>Archelosauria</taxon>
        <taxon>Archosauria</taxon>
        <taxon>Dinosauria</taxon>
        <taxon>Saurischia</taxon>
        <taxon>Theropoda</taxon>
        <taxon>Coelurosauria</taxon>
        <taxon>Aves</taxon>
        <taxon>Neognathae</taxon>
        <taxon>Neoaves</taxon>
        <taxon>Telluraves</taxon>
        <taxon>Australaves</taxon>
        <taxon>Passeriformes</taxon>
        <taxon>Sturnidae</taxon>
        <taxon>Lamprotornis</taxon>
    </lineage>
</organism>
<dbReference type="FunFam" id="1.10.150.50:FF:000001">
    <property type="entry name" value="Ephrin type-A receptor 5"/>
    <property type="match status" value="1"/>
</dbReference>
<dbReference type="InterPro" id="IPR020635">
    <property type="entry name" value="Tyr_kinase_cat_dom"/>
</dbReference>
<evidence type="ECO:0000256" key="18">
    <source>
        <dbReference type="ARBA" id="ARBA00065191"/>
    </source>
</evidence>
<evidence type="ECO:0000313" key="28">
    <source>
        <dbReference type="EMBL" id="KAI1242435.1"/>
    </source>
</evidence>
<dbReference type="InterPro" id="IPR001660">
    <property type="entry name" value="SAM"/>
</dbReference>
<evidence type="ECO:0000256" key="5">
    <source>
        <dbReference type="ARBA" id="ARBA00022692"/>
    </source>
</evidence>
<evidence type="ECO:0000256" key="19">
    <source>
        <dbReference type="ARBA" id="ARBA00072208"/>
    </source>
</evidence>
<dbReference type="EC" id="2.7.10.1" evidence="2"/>
<keyword evidence="29" id="KW-1185">Reference proteome</keyword>
<accession>A0A835NX70</accession>
<keyword evidence="10 21" id="KW-0067">ATP-binding</keyword>
<dbReference type="FunFam" id="2.60.120.260:FF:000001">
    <property type="entry name" value="Ephrin type-A receptor 7"/>
    <property type="match status" value="1"/>
</dbReference>
<dbReference type="OrthoDB" id="4062651at2759"/>
<protein>
    <recommendedName>
        <fullName evidence="19">Ephrin type-A receptor 6</fullName>
        <ecNumber evidence="2">2.7.10.1</ecNumber>
    </recommendedName>
    <alternativeName>
        <fullName evidence="20">EPH homology kinase 2</fullName>
    </alternativeName>
</protein>
<dbReference type="InterPro" id="IPR027936">
    <property type="entry name" value="Eph_TM"/>
</dbReference>
<dbReference type="Gene3D" id="1.10.510.10">
    <property type="entry name" value="Transferase(Phosphotransferase) domain 1"/>
    <property type="match status" value="1"/>
</dbReference>
<dbReference type="Pfam" id="PF14575">
    <property type="entry name" value="EphA2_TM"/>
    <property type="match status" value="1"/>
</dbReference>